<keyword evidence="3" id="KW-0813">Transport</keyword>
<accession>A0A8S3VNL0</accession>
<feature type="transmembrane region" description="Helical" evidence="19">
    <location>
        <begin position="292"/>
        <end position="314"/>
    </location>
</feature>
<evidence type="ECO:0000313" key="20">
    <source>
        <dbReference type="EMBL" id="CAG2255361.1"/>
    </source>
</evidence>
<dbReference type="PIRSF" id="PIRSF006060">
    <property type="entry name" value="AA_transporter"/>
    <property type="match status" value="1"/>
</dbReference>
<evidence type="ECO:0000256" key="9">
    <source>
        <dbReference type="ARBA" id="ARBA00023157"/>
    </source>
</evidence>
<dbReference type="FunFam" id="1.20.1740.10:FF:000015">
    <property type="entry name" value="B(0,+)-type amino acid transporter 1"/>
    <property type="match status" value="1"/>
</dbReference>
<gene>
    <name evidence="20" type="ORF">MEDL_66762</name>
</gene>
<feature type="transmembrane region" description="Helical" evidence="19">
    <location>
        <begin position="78"/>
        <end position="99"/>
    </location>
</feature>
<dbReference type="PANTHER" id="PTHR11785">
    <property type="entry name" value="AMINO ACID TRANSPORTER"/>
    <property type="match status" value="1"/>
</dbReference>
<feature type="transmembrane region" description="Helical" evidence="19">
    <location>
        <begin position="474"/>
        <end position="494"/>
    </location>
</feature>
<evidence type="ECO:0000256" key="19">
    <source>
        <dbReference type="SAM" id="Phobius"/>
    </source>
</evidence>
<dbReference type="EMBL" id="CAJPWZ010003265">
    <property type="protein sequence ID" value="CAG2255361.1"/>
    <property type="molecule type" value="Genomic_DNA"/>
</dbReference>
<evidence type="ECO:0000256" key="5">
    <source>
        <dbReference type="ARBA" id="ARBA00022553"/>
    </source>
</evidence>
<comment type="catalytic activity">
    <reaction evidence="12">
        <text>L-histidine(out) + L-arginine(in) = L-histidine(in) + L-arginine(out)</text>
        <dbReference type="Rhea" id="RHEA:71063"/>
        <dbReference type="ChEBI" id="CHEBI:32682"/>
        <dbReference type="ChEBI" id="CHEBI:57595"/>
    </reaction>
    <physiologicalReaction direction="left-to-right" evidence="12">
        <dbReference type="Rhea" id="RHEA:71064"/>
    </physiologicalReaction>
</comment>
<feature type="transmembrane region" description="Helical" evidence="19">
    <location>
        <begin position="52"/>
        <end position="72"/>
    </location>
</feature>
<organism evidence="20 21">
    <name type="scientific">Mytilus edulis</name>
    <name type="common">Blue mussel</name>
    <dbReference type="NCBI Taxonomy" id="6550"/>
    <lineage>
        <taxon>Eukaryota</taxon>
        <taxon>Metazoa</taxon>
        <taxon>Spiralia</taxon>
        <taxon>Lophotrochozoa</taxon>
        <taxon>Mollusca</taxon>
        <taxon>Bivalvia</taxon>
        <taxon>Autobranchia</taxon>
        <taxon>Pteriomorphia</taxon>
        <taxon>Mytilida</taxon>
        <taxon>Mytiloidea</taxon>
        <taxon>Mytilidae</taxon>
        <taxon>Mytilinae</taxon>
        <taxon>Mytilus</taxon>
    </lineage>
</organism>
<evidence type="ECO:0000256" key="17">
    <source>
        <dbReference type="ARBA" id="ARBA00083296"/>
    </source>
</evidence>
<name>A0A8S3VNL0_MYTED</name>
<feature type="transmembrane region" description="Helical" evidence="19">
    <location>
        <begin position="334"/>
        <end position="354"/>
    </location>
</feature>
<evidence type="ECO:0000256" key="3">
    <source>
        <dbReference type="ARBA" id="ARBA00022448"/>
    </source>
</evidence>
<feature type="transmembrane region" description="Helical" evidence="19">
    <location>
        <begin position="186"/>
        <end position="204"/>
    </location>
</feature>
<feature type="transmembrane region" description="Helical" evidence="19">
    <location>
        <begin position="392"/>
        <end position="412"/>
    </location>
</feature>
<keyword evidence="5" id="KW-0597">Phosphoprotein</keyword>
<comment type="catalytic activity">
    <reaction evidence="13">
        <text>L-cysteine(out) + L-arginine(in) = L-cysteine(in) + L-arginine(out)</text>
        <dbReference type="Rhea" id="RHEA:71071"/>
        <dbReference type="ChEBI" id="CHEBI:32682"/>
        <dbReference type="ChEBI" id="CHEBI:35235"/>
    </reaction>
    <physiologicalReaction direction="left-to-right" evidence="13">
        <dbReference type="Rhea" id="RHEA:71072"/>
    </physiologicalReaction>
</comment>
<evidence type="ECO:0000256" key="11">
    <source>
        <dbReference type="ARBA" id="ARBA00051814"/>
    </source>
</evidence>
<keyword evidence="8 19" id="KW-0472">Membrane</keyword>
<sequence length="525" mass="57373">MADYSKDDTKNLFESFNGLSNGIVGDVKDAINNNSVLIDQDKDKCVALKKRMGLMSGVALIVGTMIGSGIFISPKGVLMSTGSVGLSFVVWLGCGVLALMGRKSPDFPRCALSYAELGTMITKSGAEYAYLKDAFGPLHKNLGPVPAFLFAWTSVLILKPALFGVVAMSFGLYAVEPFCPCGPSDIAVKLVAIVCLLTISFINCYSVKLATKVQNFFTITKLIAIVVIVAGGAVMIARGETEYLESGFEGSQTSPSIIALAFYDGLWAYDGWNNLNYVTEELKDPYKNLPRAIMIGIPLVTVCYILTNVSYLTVLSPAELLSASAVATTWGQRVLGVMAFIIPLSVVFSTFGAANGSCFTGGRVMFVAAREGHLPEVLSFVHTRQFTPLPSLVVSTILACVLVLMGDIFALIDFFSFAAWMFYGLTMAALIVMRYTQKDAYRPYKVPIIIPIIVLLCSFYLVIAPILQNPRIEFLYASIFMFSGLIFYVPFVVYKKELSFMRHVTYLVQMVFCVAPSRYDKDIVE</sequence>
<comment type="catalytic activity">
    <reaction evidence="10">
        <text>L-lysine(out) + L-arginine(in) = L-lysine(in) + L-arginine(out)</text>
        <dbReference type="Rhea" id="RHEA:70827"/>
        <dbReference type="ChEBI" id="CHEBI:32551"/>
        <dbReference type="ChEBI" id="CHEBI:32682"/>
    </reaction>
    <physiologicalReaction direction="left-to-right" evidence="10">
        <dbReference type="Rhea" id="RHEA:70828"/>
    </physiologicalReaction>
</comment>
<comment type="subcellular location">
    <subcellularLocation>
        <location evidence="1">Apical cell membrane</location>
        <topology evidence="1">Multi-pass membrane protein</topology>
    </subcellularLocation>
</comment>
<evidence type="ECO:0000256" key="8">
    <source>
        <dbReference type="ARBA" id="ARBA00023136"/>
    </source>
</evidence>
<dbReference type="InterPro" id="IPR002293">
    <property type="entry name" value="AA/rel_permease1"/>
</dbReference>
<dbReference type="AlphaFoldDB" id="A0A8S3VNL0"/>
<feature type="transmembrane region" description="Helical" evidence="19">
    <location>
        <begin position="418"/>
        <end position="436"/>
    </location>
</feature>
<keyword evidence="21" id="KW-1185">Reference proteome</keyword>
<evidence type="ECO:0000256" key="12">
    <source>
        <dbReference type="ARBA" id="ARBA00051835"/>
    </source>
</evidence>
<dbReference type="InterPro" id="IPR050598">
    <property type="entry name" value="AminoAcid_Transporter"/>
</dbReference>
<evidence type="ECO:0000256" key="10">
    <source>
        <dbReference type="ARBA" id="ARBA00051323"/>
    </source>
</evidence>
<dbReference type="Proteomes" id="UP000683360">
    <property type="component" value="Unassembled WGS sequence"/>
</dbReference>
<dbReference type="GO" id="GO:0015179">
    <property type="term" value="F:L-amino acid transmembrane transporter activity"/>
    <property type="evidence" value="ECO:0007669"/>
    <property type="project" value="TreeGrafter"/>
</dbReference>
<comment type="catalytic activity">
    <reaction evidence="11">
        <text>L-cystine(out) + L-arginine(in) = L-cystine(in) + L-arginine(out)</text>
        <dbReference type="Rhea" id="RHEA:71075"/>
        <dbReference type="ChEBI" id="CHEBI:32682"/>
        <dbReference type="ChEBI" id="CHEBI:35491"/>
    </reaction>
    <physiologicalReaction direction="left-to-right" evidence="11">
        <dbReference type="Rhea" id="RHEA:71076"/>
    </physiologicalReaction>
</comment>
<evidence type="ECO:0000256" key="16">
    <source>
        <dbReference type="ARBA" id="ARBA00079910"/>
    </source>
</evidence>
<reference evidence="20" key="1">
    <citation type="submission" date="2021-03" db="EMBL/GenBank/DDBJ databases">
        <authorList>
            <person name="Bekaert M."/>
        </authorList>
    </citation>
    <scope>NUCLEOTIDE SEQUENCE</scope>
</reference>
<evidence type="ECO:0000256" key="15">
    <source>
        <dbReference type="ARBA" id="ARBA00074336"/>
    </source>
</evidence>
<protein>
    <recommendedName>
        <fullName evidence="15">b(0,+)-type amino acid transporter 1</fullName>
    </recommendedName>
    <alternativeName>
        <fullName evidence="16">Glycoprotein-associated amino acid transporter b0,+AT1</fullName>
    </alternativeName>
    <alternativeName>
        <fullName evidence="17">Solute carrier family 7 member 9</fullName>
    </alternativeName>
</protein>
<comment type="catalytic activity">
    <reaction evidence="18">
        <text>L-phenylalanine(out) + L-arginine(in) = L-phenylalanine(in) + L-arginine(out)</text>
        <dbReference type="Rhea" id="RHEA:71067"/>
        <dbReference type="ChEBI" id="CHEBI:32682"/>
        <dbReference type="ChEBI" id="CHEBI:58095"/>
    </reaction>
    <physiologicalReaction direction="left-to-right" evidence="18">
        <dbReference type="Rhea" id="RHEA:71068"/>
    </physiologicalReaction>
</comment>
<dbReference type="OrthoDB" id="5982228at2759"/>
<evidence type="ECO:0000256" key="6">
    <source>
        <dbReference type="ARBA" id="ARBA00022692"/>
    </source>
</evidence>
<evidence type="ECO:0000256" key="7">
    <source>
        <dbReference type="ARBA" id="ARBA00022989"/>
    </source>
</evidence>
<keyword evidence="6 19" id="KW-0812">Transmembrane</keyword>
<feature type="transmembrane region" description="Helical" evidence="19">
    <location>
        <begin position="216"/>
        <end position="236"/>
    </location>
</feature>
<evidence type="ECO:0000256" key="13">
    <source>
        <dbReference type="ARBA" id="ARBA00052179"/>
    </source>
</evidence>
<evidence type="ECO:0000256" key="2">
    <source>
        <dbReference type="ARBA" id="ARBA00009523"/>
    </source>
</evidence>
<keyword evidence="4" id="KW-1003">Cell membrane</keyword>
<dbReference type="GO" id="GO:0016324">
    <property type="term" value="C:apical plasma membrane"/>
    <property type="evidence" value="ECO:0007669"/>
    <property type="project" value="UniProtKB-SubCell"/>
</dbReference>
<dbReference type="Gene3D" id="1.20.1740.10">
    <property type="entry name" value="Amino acid/polyamine transporter I"/>
    <property type="match status" value="1"/>
</dbReference>
<feature type="transmembrane region" description="Helical" evidence="19">
    <location>
        <begin position="256"/>
        <end position="272"/>
    </location>
</feature>
<keyword evidence="7 19" id="KW-1133">Transmembrane helix</keyword>
<dbReference type="Pfam" id="PF13520">
    <property type="entry name" value="AA_permease_2"/>
    <property type="match status" value="1"/>
</dbReference>
<evidence type="ECO:0000256" key="1">
    <source>
        <dbReference type="ARBA" id="ARBA00004424"/>
    </source>
</evidence>
<keyword evidence="9" id="KW-1015">Disulfide bond</keyword>
<comment type="caution">
    <text evidence="20">The sequence shown here is derived from an EMBL/GenBank/DDBJ whole genome shotgun (WGS) entry which is preliminary data.</text>
</comment>
<comment type="catalytic activity">
    <reaction evidence="14">
        <text>L-leucine(out) + L-arginine(in) = L-leucine(in) + L-arginine(out)</text>
        <dbReference type="Rhea" id="RHEA:71059"/>
        <dbReference type="ChEBI" id="CHEBI:32682"/>
        <dbReference type="ChEBI" id="CHEBI:57427"/>
    </reaction>
    <physiologicalReaction direction="left-to-right" evidence="14">
        <dbReference type="Rhea" id="RHEA:71060"/>
    </physiologicalReaction>
</comment>
<evidence type="ECO:0000256" key="4">
    <source>
        <dbReference type="ARBA" id="ARBA00022475"/>
    </source>
</evidence>
<evidence type="ECO:0000313" key="21">
    <source>
        <dbReference type="Proteomes" id="UP000683360"/>
    </source>
</evidence>
<feature type="transmembrane region" description="Helical" evidence="19">
    <location>
        <begin position="448"/>
        <end position="468"/>
    </location>
</feature>
<dbReference type="PANTHER" id="PTHR11785:SF512">
    <property type="entry name" value="SOBREMESA, ISOFORM B"/>
    <property type="match status" value="1"/>
</dbReference>
<comment type="similarity">
    <text evidence="2">Belongs to the amino acid-polyamine-organocation (APC) superfamily.</text>
</comment>
<evidence type="ECO:0000256" key="14">
    <source>
        <dbReference type="ARBA" id="ARBA00052732"/>
    </source>
</evidence>
<feature type="transmembrane region" description="Helical" evidence="19">
    <location>
        <begin position="147"/>
        <end position="174"/>
    </location>
</feature>
<evidence type="ECO:0000256" key="18">
    <source>
        <dbReference type="ARBA" id="ARBA00093193"/>
    </source>
</evidence>
<proteinExistence type="inferred from homology"/>